<dbReference type="InterPro" id="IPR038109">
    <property type="entry name" value="DNA_bind_recomb_sf"/>
</dbReference>
<dbReference type="InterPro" id="IPR050639">
    <property type="entry name" value="SSR_resolvase"/>
</dbReference>
<dbReference type="Pfam" id="PF07508">
    <property type="entry name" value="Recombinase"/>
    <property type="match status" value="1"/>
</dbReference>
<dbReference type="SUPFAM" id="SSF53041">
    <property type="entry name" value="Resolvase-like"/>
    <property type="match status" value="1"/>
</dbReference>
<dbReference type="RefSeq" id="WP_177212587.1">
    <property type="nucleotide sequence ID" value="NZ_FOSW01000001.1"/>
</dbReference>
<dbReference type="PANTHER" id="PTHR30461">
    <property type="entry name" value="DNA-INVERTASE FROM LAMBDOID PROPHAGE"/>
    <property type="match status" value="1"/>
</dbReference>
<dbReference type="Gene3D" id="3.40.50.1390">
    <property type="entry name" value="Resolvase, N-terminal catalytic domain"/>
    <property type="match status" value="1"/>
</dbReference>
<dbReference type="CDD" id="cd00338">
    <property type="entry name" value="Ser_Recombinase"/>
    <property type="match status" value="1"/>
</dbReference>
<reference evidence="3 4" key="1">
    <citation type="submission" date="2016-10" db="EMBL/GenBank/DDBJ databases">
        <authorList>
            <person name="de Groot N.N."/>
        </authorList>
    </citation>
    <scope>NUCLEOTIDE SEQUENCE [LARGE SCALE GENOMIC DNA]</scope>
    <source>
        <strain evidence="3 4">DSM 45317</strain>
    </source>
</reference>
<feature type="domain" description="Recombinase" evidence="2">
    <location>
        <begin position="163"/>
        <end position="279"/>
    </location>
</feature>
<evidence type="ECO:0000313" key="4">
    <source>
        <dbReference type="Proteomes" id="UP000199152"/>
    </source>
</evidence>
<dbReference type="PROSITE" id="PS51737">
    <property type="entry name" value="RECOMBINASE_DNA_BIND"/>
    <property type="match status" value="1"/>
</dbReference>
<name>A0A1I3Z3J4_9ACTN</name>
<dbReference type="Gene3D" id="3.90.1750.20">
    <property type="entry name" value="Putative Large Serine Recombinase, Chain B, Domain 2"/>
    <property type="match status" value="1"/>
</dbReference>
<gene>
    <name evidence="3" type="ORF">SAMN04488085_101329</name>
</gene>
<dbReference type="PROSITE" id="PS51736">
    <property type="entry name" value="RECOMBINASES_3"/>
    <property type="match status" value="1"/>
</dbReference>
<evidence type="ECO:0000259" key="1">
    <source>
        <dbReference type="PROSITE" id="PS51736"/>
    </source>
</evidence>
<accession>A0A1I3Z3J4</accession>
<dbReference type="GO" id="GO:0003677">
    <property type="term" value="F:DNA binding"/>
    <property type="evidence" value="ECO:0007669"/>
    <property type="project" value="InterPro"/>
</dbReference>
<dbReference type="SMART" id="SM00857">
    <property type="entry name" value="Resolvase"/>
    <property type="match status" value="1"/>
</dbReference>
<dbReference type="Pfam" id="PF00239">
    <property type="entry name" value="Resolvase"/>
    <property type="match status" value="1"/>
</dbReference>
<dbReference type="Proteomes" id="UP000199152">
    <property type="component" value="Unassembled WGS sequence"/>
</dbReference>
<dbReference type="PANTHER" id="PTHR30461:SF23">
    <property type="entry name" value="DNA RECOMBINASE-RELATED"/>
    <property type="match status" value="1"/>
</dbReference>
<dbReference type="InterPro" id="IPR011109">
    <property type="entry name" value="DNA_bind_recombinase_dom"/>
</dbReference>
<dbReference type="GO" id="GO:0000150">
    <property type="term" value="F:DNA strand exchange activity"/>
    <property type="evidence" value="ECO:0007669"/>
    <property type="project" value="InterPro"/>
</dbReference>
<dbReference type="STRING" id="504800.SAMN04488085_101329"/>
<dbReference type="InterPro" id="IPR036162">
    <property type="entry name" value="Resolvase-like_N_sf"/>
</dbReference>
<keyword evidence="4" id="KW-1185">Reference proteome</keyword>
<sequence>MRVALYLRQSHDPGRYRDDEEGRAIDRQRAACTAHAERRGWTVDPSLIFPENHTSASKRRKRPIYDEMLRRIERGDIDVVVAWALDRLLRRPVELEDLIDLCEPLGVRVITVQGDLDFETPQGKLAARTFASMARFEADQKGERQHLSEVQAVEQGRPPRRRAFGYAKGGMTLVEDEAAAVRQAYKMLLAGSSLASIARYLNGERRPDGAEGLNGGRGLRTTLGREWEPTAVRKLLLSPRYAAIRAYGGEETGPGTWPAIVPEATLRQAEALLTAAERRTSGGSTARKWLGAGLFRCGKCDAEGIDSDVQSRYRAAGERIYSCRRKKHLTRLADPIDEAVLLVVEKRLRRPDVADLLAADDPEVARLTDKASVLRAKIKRIENDYGDGEISARVMREQKARRKGELDRVNRRLAAVTARSRVAAVVSAESPPEAFLALDLGARRAVIDALCRVVLLPGRPGRRPFDPDTIRVVWRA</sequence>
<dbReference type="InterPro" id="IPR006119">
    <property type="entry name" value="Resolv_N"/>
</dbReference>
<organism evidence="3 4">
    <name type="scientific">Geodermatophilus ruber</name>
    <dbReference type="NCBI Taxonomy" id="504800"/>
    <lineage>
        <taxon>Bacteria</taxon>
        <taxon>Bacillati</taxon>
        <taxon>Actinomycetota</taxon>
        <taxon>Actinomycetes</taxon>
        <taxon>Geodermatophilales</taxon>
        <taxon>Geodermatophilaceae</taxon>
        <taxon>Geodermatophilus</taxon>
    </lineage>
</organism>
<dbReference type="InParanoid" id="A0A1I3Z3J4"/>
<evidence type="ECO:0000259" key="2">
    <source>
        <dbReference type="PROSITE" id="PS51737"/>
    </source>
</evidence>
<dbReference type="AlphaFoldDB" id="A0A1I3Z3J4"/>
<dbReference type="EMBL" id="FOSW01000001">
    <property type="protein sequence ID" value="SFK38617.1"/>
    <property type="molecule type" value="Genomic_DNA"/>
</dbReference>
<feature type="domain" description="Resolvase/invertase-type recombinase catalytic" evidence="1">
    <location>
        <begin position="2"/>
        <end position="156"/>
    </location>
</feature>
<evidence type="ECO:0000313" key="3">
    <source>
        <dbReference type="EMBL" id="SFK38617.1"/>
    </source>
</evidence>
<proteinExistence type="predicted"/>
<protein>
    <submittedName>
        <fullName evidence="3">Site-specific DNA recombinase</fullName>
    </submittedName>
</protein>